<name>F1ZAG2_9SPHN</name>
<dbReference type="eggNOG" id="COG0583">
    <property type="taxonomic scope" value="Bacteria"/>
</dbReference>
<dbReference type="Gene3D" id="3.40.190.10">
    <property type="entry name" value="Periplasmic binding protein-like II"/>
    <property type="match status" value="2"/>
</dbReference>
<dbReference type="InterPro" id="IPR000847">
    <property type="entry name" value="LysR_HTH_N"/>
</dbReference>
<dbReference type="Pfam" id="PF03466">
    <property type="entry name" value="LysR_substrate"/>
    <property type="match status" value="1"/>
</dbReference>
<dbReference type="PROSITE" id="PS50931">
    <property type="entry name" value="HTH_LYSR"/>
    <property type="match status" value="1"/>
</dbReference>
<gene>
    <name evidence="7" type="ORF">Y88_0485</name>
</gene>
<dbReference type="InterPro" id="IPR036390">
    <property type="entry name" value="WH_DNA-bd_sf"/>
</dbReference>
<keyword evidence="3" id="KW-0238">DNA-binding</keyword>
<keyword evidence="8" id="KW-1185">Reference proteome</keyword>
<dbReference type="InterPro" id="IPR058163">
    <property type="entry name" value="LysR-type_TF_proteobact-type"/>
</dbReference>
<comment type="similarity">
    <text evidence="1">Belongs to the LysR transcriptional regulatory family.</text>
</comment>
<evidence type="ECO:0000256" key="2">
    <source>
        <dbReference type="ARBA" id="ARBA00023015"/>
    </source>
</evidence>
<dbReference type="GO" id="GO:0003700">
    <property type="term" value="F:DNA-binding transcription factor activity"/>
    <property type="evidence" value="ECO:0007669"/>
    <property type="project" value="InterPro"/>
</dbReference>
<dbReference type="HOGENOM" id="CLU_039613_37_0_5"/>
<evidence type="ECO:0000313" key="7">
    <source>
        <dbReference type="EMBL" id="EGD58430.1"/>
    </source>
</evidence>
<protein>
    <submittedName>
        <fullName evidence="7">LysR family transcriptional regulator</fullName>
    </submittedName>
</protein>
<dbReference type="OrthoDB" id="7500534at2"/>
<evidence type="ECO:0000259" key="6">
    <source>
        <dbReference type="PROSITE" id="PS50931"/>
    </source>
</evidence>
<dbReference type="PANTHER" id="PTHR30537">
    <property type="entry name" value="HTH-TYPE TRANSCRIPTIONAL REGULATOR"/>
    <property type="match status" value="1"/>
</dbReference>
<evidence type="ECO:0000256" key="1">
    <source>
        <dbReference type="ARBA" id="ARBA00009437"/>
    </source>
</evidence>
<feature type="region of interest" description="Disordered" evidence="5">
    <location>
        <begin position="25"/>
        <end position="44"/>
    </location>
</feature>
<evidence type="ECO:0000256" key="4">
    <source>
        <dbReference type="ARBA" id="ARBA00023163"/>
    </source>
</evidence>
<dbReference type="PRINTS" id="PR00039">
    <property type="entry name" value="HTHLYSR"/>
</dbReference>
<evidence type="ECO:0000256" key="5">
    <source>
        <dbReference type="SAM" id="MobiDB-lite"/>
    </source>
</evidence>
<evidence type="ECO:0000256" key="3">
    <source>
        <dbReference type="ARBA" id="ARBA00023125"/>
    </source>
</evidence>
<dbReference type="STRING" id="983920.Y88_0485"/>
<dbReference type="Proteomes" id="UP000004728">
    <property type="component" value="Unassembled WGS sequence"/>
</dbReference>
<reference evidence="7 8" key="1">
    <citation type="journal article" date="2012" name="J. Bacteriol.">
        <title>Draft Genome Sequence of Novosphingobium nitrogenifigens Y88T.</title>
        <authorList>
            <person name="Strabala T.J."/>
            <person name="Macdonald L."/>
            <person name="Liu V."/>
            <person name="Smit A.M."/>
        </authorList>
    </citation>
    <scope>NUCLEOTIDE SEQUENCE [LARGE SCALE GENOMIC DNA]</scope>
    <source>
        <strain evidence="7 8">DSM 19370</strain>
    </source>
</reference>
<keyword evidence="2" id="KW-0805">Transcription regulation</keyword>
<evidence type="ECO:0000313" key="8">
    <source>
        <dbReference type="Proteomes" id="UP000004728"/>
    </source>
</evidence>
<dbReference type="SUPFAM" id="SSF53850">
    <property type="entry name" value="Periplasmic binding protein-like II"/>
    <property type="match status" value="1"/>
</dbReference>
<dbReference type="PANTHER" id="PTHR30537:SF5">
    <property type="entry name" value="HTH-TYPE TRANSCRIPTIONAL ACTIVATOR TTDR-RELATED"/>
    <property type="match status" value="1"/>
</dbReference>
<dbReference type="GO" id="GO:0043565">
    <property type="term" value="F:sequence-specific DNA binding"/>
    <property type="evidence" value="ECO:0007669"/>
    <property type="project" value="TreeGrafter"/>
</dbReference>
<feature type="domain" description="HTH lysR-type" evidence="6">
    <location>
        <begin position="58"/>
        <end position="115"/>
    </location>
</feature>
<dbReference type="Gene3D" id="1.10.10.10">
    <property type="entry name" value="Winged helix-like DNA-binding domain superfamily/Winged helix DNA-binding domain"/>
    <property type="match status" value="1"/>
</dbReference>
<dbReference type="InParanoid" id="F1ZAG2"/>
<dbReference type="SUPFAM" id="SSF46785">
    <property type="entry name" value="Winged helix' DNA-binding domain"/>
    <property type="match status" value="1"/>
</dbReference>
<dbReference type="InterPro" id="IPR036388">
    <property type="entry name" value="WH-like_DNA-bd_sf"/>
</dbReference>
<proteinExistence type="inferred from homology"/>
<dbReference type="GO" id="GO:0006351">
    <property type="term" value="P:DNA-templated transcription"/>
    <property type="evidence" value="ECO:0007669"/>
    <property type="project" value="TreeGrafter"/>
</dbReference>
<dbReference type="Pfam" id="PF00126">
    <property type="entry name" value="HTH_1"/>
    <property type="match status" value="1"/>
</dbReference>
<accession>F1ZAG2</accession>
<sequence length="365" mass="40345">MAAFDFSDGLGRKDRRVLLTRINDGSDETGRAATPASRVKRNGGEDIAPNRLINRRWLPLNALRAFEAVGRHLSFTAGAQALTVSQSAMSRHVSSLEDLIGKALFERSAGGLRLTPAGEVLLPVVSKCLDRLEQTINTVRNRESESRPLRLHIPPSLLYQTALPLLHGFRREHPEIKIDVTTSNVTGTPPGNVDMAIEFDRPNVDDRVTDLLWMVRVAPLCSPATWAEHQGKTLERFLSDAELLHVKLDNEPRGLLWGTYADQQRVVLDTSDGLAFDTAYSAVRYAMSASGVVLADIDMFADEIAAGNLVMPFNCISADGYGYYLKTHAEDLSDPAIFLLRDWIIRHFARSENNGEDRQRVAAGA</sequence>
<dbReference type="InterPro" id="IPR005119">
    <property type="entry name" value="LysR_subst-bd"/>
</dbReference>
<organism evidence="7 8">
    <name type="scientific">Novosphingobium nitrogenifigens DSM 19370</name>
    <dbReference type="NCBI Taxonomy" id="983920"/>
    <lineage>
        <taxon>Bacteria</taxon>
        <taxon>Pseudomonadati</taxon>
        <taxon>Pseudomonadota</taxon>
        <taxon>Alphaproteobacteria</taxon>
        <taxon>Sphingomonadales</taxon>
        <taxon>Sphingomonadaceae</taxon>
        <taxon>Novosphingobium</taxon>
    </lineage>
</organism>
<dbReference type="AlphaFoldDB" id="F1ZAG2"/>
<dbReference type="EMBL" id="AEWJ01000041">
    <property type="protein sequence ID" value="EGD58430.1"/>
    <property type="molecule type" value="Genomic_DNA"/>
</dbReference>
<keyword evidence="4" id="KW-0804">Transcription</keyword>
<comment type="caution">
    <text evidence="7">The sequence shown here is derived from an EMBL/GenBank/DDBJ whole genome shotgun (WGS) entry which is preliminary data.</text>
</comment>